<sequence>MQKFLAVGFVVLAVILVWLLSNPPKPRREGVDDTLVRIDELEKQDKEQNAEIEKLKKQFSDSTSRIADGEKQANAAIGTMQMVV</sequence>
<dbReference type="AlphaFoldDB" id="A0A6C0K4T6"/>
<accession>A0A6C0K4T6</accession>
<keyword evidence="1" id="KW-0175">Coiled coil</keyword>
<feature type="coiled-coil region" evidence="1">
    <location>
        <begin position="31"/>
        <end position="58"/>
    </location>
</feature>
<organism evidence="2">
    <name type="scientific">viral metagenome</name>
    <dbReference type="NCBI Taxonomy" id="1070528"/>
    <lineage>
        <taxon>unclassified sequences</taxon>
        <taxon>metagenomes</taxon>
        <taxon>organismal metagenomes</taxon>
    </lineage>
</organism>
<evidence type="ECO:0000313" key="2">
    <source>
        <dbReference type="EMBL" id="QHU13075.1"/>
    </source>
</evidence>
<reference evidence="2" key="1">
    <citation type="journal article" date="2020" name="Nature">
        <title>Giant virus diversity and host interactions through global metagenomics.</title>
        <authorList>
            <person name="Schulz F."/>
            <person name="Roux S."/>
            <person name="Paez-Espino D."/>
            <person name="Jungbluth S."/>
            <person name="Walsh D.A."/>
            <person name="Denef V.J."/>
            <person name="McMahon K.D."/>
            <person name="Konstantinidis K.T."/>
            <person name="Eloe-Fadrosh E.A."/>
            <person name="Kyrpides N.C."/>
            <person name="Woyke T."/>
        </authorList>
    </citation>
    <scope>NUCLEOTIDE SEQUENCE</scope>
    <source>
        <strain evidence="2">GVMAG-S-1101176-114</strain>
    </source>
</reference>
<name>A0A6C0K4T6_9ZZZZ</name>
<proteinExistence type="predicted"/>
<protein>
    <submittedName>
        <fullName evidence="2">Uncharacterized protein</fullName>
    </submittedName>
</protein>
<evidence type="ECO:0000256" key="1">
    <source>
        <dbReference type="SAM" id="Coils"/>
    </source>
</evidence>
<dbReference type="EMBL" id="MN740813">
    <property type="protein sequence ID" value="QHU13075.1"/>
    <property type="molecule type" value="Genomic_DNA"/>
</dbReference>